<evidence type="ECO:0000259" key="3">
    <source>
        <dbReference type="Pfam" id="PF22786"/>
    </source>
</evidence>
<evidence type="ECO:0000259" key="5">
    <source>
        <dbReference type="Pfam" id="PF26153"/>
    </source>
</evidence>
<sequence length="884" mass="95450">MADTPWGSTATPSPRPASPTHTPSKSSTRDSPHPEDDLTTTEETPLLSPDEREDDDDEDANDRPSRSQAVWSLLHSLGGRRSAAAEEHRGKLKRRWPSVIALLLLCAAVVIIMILGFLVPEAVQEYTNQAVVFQPTGLRFESFNPDGVAVRVEGDFTMDASKVQRKSVRDFGRFGTWIAKEVESGESSVEVALPDYGNAVIGTAIIPPIKVSIRNGRTTHIKLVANLHPGSMDGVRDIANDWITGKLGALRLQGKANVPLKSGIIHLGTQKIEEALVFEGNAIPALPEYKIARLNVHEVDLPGTGTGMAADVSLVVVNDYPLDIMIPPLGFGILVGNCMPSDPYIMVADAETSFLHIAPYRDLELNVSGIVRQLPEALTTACPGSKKSPLDLLVGDYIHGDDTTIYVRGSDSPSLDTPKWITDLMADITVPVPFPGRTFEGLVRNFSLTDVHFHLPGFFAEPDSPEARPRISAKIKALVGLPEEMNFPLAVDRVRAETDVFYKDKKLGNLDLSKWQAANSTRTEAHDDDAPGLLVESEVKEAPLEITDEDVFSEVVQALLFGNKTVMLSVKADVDVEMATSLGMFKVRRIPAQGVVPVKRKDGGKGGLAHLAPKVGGLRILDTTESSLTLEALVNFTNPTDYSATVPYADINLLTNGTVLGHVTARDIKVKPGNNTNVVVQAVWDPLSASGEEGRAVGRELLSQYISGFNTTLTLRTHANTIPAQPALGRALADLPLKLPTPRLHNPSSGDDDDDNDSPDDKAPHFIRSATMHLLTSTATFTLLSPLSTTTLYITHLNATAYYHSHPVGRIVHDCTFPVPPGGPATSPRLPVQWSIGGVGYDAVKRALGGRLKLGAKAEVGVRVGRWEEEVWFLGKGIGAGIRL</sequence>
<feature type="compositionally biased region" description="Acidic residues" evidence="1">
    <location>
        <begin position="51"/>
        <end position="60"/>
    </location>
</feature>
<keyword evidence="2" id="KW-0472">Membrane</keyword>
<feature type="region of interest" description="Disordered" evidence="1">
    <location>
        <begin position="1"/>
        <end position="66"/>
    </location>
</feature>
<dbReference type="OrthoDB" id="5596576at2759"/>
<dbReference type="PANTHER" id="PTHR35895">
    <property type="entry name" value="CHROMOSOME 16, WHOLE GENOME SHOTGUN SEQUENCE"/>
    <property type="match status" value="1"/>
</dbReference>
<feature type="region of interest" description="Disordered" evidence="1">
    <location>
        <begin position="739"/>
        <end position="764"/>
    </location>
</feature>
<evidence type="ECO:0000313" key="6">
    <source>
        <dbReference type="EMBL" id="KAF2142445.1"/>
    </source>
</evidence>
<dbReference type="Pfam" id="PF22786">
    <property type="entry name" value="Tag1_C"/>
    <property type="match status" value="1"/>
</dbReference>
<feature type="domain" description="Tag1-like fourth Ig-like" evidence="4">
    <location>
        <begin position="613"/>
        <end position="727"/>
    </location>
</feature>
<evidence type="ECO:0000259" key="4">
    <source>
        <dbReference type="Pfam" id="PF26150"/>
    </source>
</evidence>
<protein>
    <recommendedName>
        <fullName evidence="8">Pre-rrna processing protein</fullName>
    </recommendedName>
</protein>
<keyword evidence="2" id="KW-1133">Transmembrane helix</keyword>
<feature type="compositionally biased region" description="Basic and acidic residues" evidence="1">
    <location>
        <begin position="27"/>
        <end position="36"/>
    </location>
</feature>
<dbReference type="Pfam" id="PF26174">
    <property type="entry name" value="LEA-2_1"/>
    <property type="match status" value="1"/>
</dbReference>
<dbReference type="InterPro" id="IPR046368">
    <property type="entry name" value="Tag1"/>
</dbReference>
<dbReference type="RefSeq" id="XP_033398157.1">
    <property type="nucleotide sequence ID" value="XM_033544842.1"/>
</dbReference>
<dbReference type="InterPro" id="IPR055011">
    <property type="entry name" value="Tag1_C"/>
</dbReference>
<dbReference type="PANTHER" id="PTHR35895:SF3">
    <property type="entry name" value="PRE-RRNA PROCESSING PROTEIN"/>
    <property type="match status" value="1"/>
</dbReference>
<organism evidence="6 7">
    <name type="scientific">Aplosporella prunicola CBS 121167</name>
    <dbReference type="NCBI Taxonomy" id="1176127"/>
    <lineage>
        <taxon>Eukaryota</taxon>
        <taxon>Fungi</taxon>
        <taxon>Dikarya</taxon>
        <taxon>Ascomycota</taxon>
        <taxon>Pezizomycotina</taxon>
        <taxon>Dothideomycetes</taxon>
        <taxon>Dothideomycetes incertae sedis</taxon>
        <taxon>Botryosphaeriales</taxon>
        <taxon>Aplosporellaceae</taxon>
        <taxon>Aplosporella</taxon>
    </lineage>
</organism>
<evidence type="ECO:0000256" key="2">
    <source>
        <dbReference type="SAM" id="Phobius"/>
    </source>
</evidence>
<gene>
    <name evidence="6" type="ORF">K452DRAFT_326348</name>
</gene>
<name>A0A6A6BGJ8_9PEZI</name>
<dbReference type="Pfam" id="PF26150">
    <property type="entry name" value="LEA-2_4"/>
    <property type="match status" value="1"/>
</dbReference>
<reference evidence="6" key="1">
    <citation type="journal article" date="2020" name="Stud. Mycol.">
        <title>101 Dothideomycetes genomes: a test case for predicting lifestyles and emergence of pathogens.</title>
        <authorList>
            <person name="Haridas S."/>
            <person name="Albert R."/>
            <person name="Binder M."/>
            <person name="Bloem J."/>
            <person name="Labutti K."/>
            <person name="Salamov A."/>
            <person name="Andreopoulos B."/>
            <person name="Baker S."/>
            <person name="Barry K."/>
            <person name="Bills G."/>
            <person name="Bluhm B."/>
            <person name="Cannon C."/>
            <person name="Castanera R."/>
            <person name="Culley D."/>
            <person name="Daum C."/>
            <person name="Ezra D."/>
            <person name="Gonzalez J."/>
            <person name="Henrissat B."/>
            <person name="Kuo A."/>
            <person name="Liang C."/>
            <person name="Lipzen A."/>
            <person name="Lutzoni F."/>
            <person name="Magnuson J."/>
            <person name="Mondo S."/>
            <person name="Nolan M."/>
            <person name="Ohm R."/>
            <person name="Pangilinan J."/>
            <person name="Park H.-J."/>
            <person name="Ramirez L."/>
            <person name="Alfaro M."/>
            <person name="Sun H."/>
            <person name="Tritt A."/>
            <person name="Yoshinaga Y."/>
            <person name="Zwiers L.-H."/>
            <person name="Turgeon B."/>
            <person name="Goodwin S."/>
            <person name="Spatafora J."/>
            <person name="Crous P."/>
            <person name="Grigoriev I."/>
        </authorList>
    </citation>
    <scope>NUCLEOTIDE SEQUENCE</scope>
    <source>
        <strain evidence="6">CBS 121167</strain>
    </source>
</reference>
<keyword evidence="2" id="KW-0812">Transmembrane</keyword>
<accession>A0A6A6BGJ8</accession>
<feature type="domain" description="Tag1-like fifth Ig-like" evidence="5">
    <location>
        <begin position="760"/>
        <end position="872"/>
    </location>
</feature>
<dbReference type="GO" id="GO:0000329">
    <property type="term" value="C:fungal-type vacuole membrane"/>
    <property type="evidence" value="ECO:0007669"/>
    <property type="project" value="InterPro"/>
</dbReference>
<dbReference type="Gene3D" id="2.60.40.1820">
    <property type="match status" value="1"/>
</dbReference>
<feature type="domain" description="Tag1 C-terminal" evidence="3">
    <location>
        <begin position="485"/>
        <end position="599"/>
    </location>
</feature>
<dbReference type="InterPro" id="IPR059065">
    <property type="entry name" value="Ig_Tag1-like_4th"/>
</dbReference>
<feature type="transmembrane region" description="Helical" evidence="2">
    <location>
        <begin position="99"/>
        <end position="119"/>
    </location>
</feature>
<feature type="compositionally biased region" description="Low complexity" evidence="1">
    <location>
        <begin position="8"/>
        <end position="24"/>
    </location>
</feature>
<keyword evidence="7" id="KW-1185">Reference proteome</keyword>
<evidence type="ECO:0008006" key="8">
    <source>
        <dbReference type="Google" id="ProtNLM"/>
    </source>
</evidence>
<dbReference type="GeneID" id="54302338"/>
<proteinExistence type="predicted"/>
<dbReference type="Proteomes" id="UP000799438">
    <property type="component" value="Unassembled WGS sequence"/>
</dbReference>
<dbReference type="EMBL" id="ML995484">
    <property type="protein sequence ID" value="KAF2142445.1"/>
    <property type="molecule type" value="Genomic_DNA"/>
</dbReference>
<dbReference type="SUPFAM" id="SSF117070">
    <property type="entry name" value="LEA14-like"/>
    <property type="match status" value="1"/>
</dbReference>
<evidence type="ECO:0000256" key="1">
    <source>
        <dbReference type="SAM" id="MobiDB-lite"/>
    </source>
</evidence>
<dbReference type="Pfam" id="PF26153">
    <property type="entry name" value="LEA-2L_5"/>
    <property type="match status" value="1"/>
</dbReference>
<evidence type="ECO:0000313" key="7">
    <source>
        <dbReference type="Proteomes" id="UP000799438"/>
    </source>
</evidence>
<dbReference type="InterPro" id="IPR059066">
    <property type="entry name" value="Ig_Tag1-like_5th"/>
</dbReference>
<dbReference type="AlphaFoldDB" id="A0A6A6BGJ8"/>